<feature type="domain" description="Enoyl reductase (ER)" evidence="1">
    <location>
        <begin position="15"/>
        <end position="354"/>
    </location>
</feature>
<dbReference type="Gene3D" id="3.90.180.10">
    <property type="entry name" value="Medium-chain alcohol dehydrogenases, catalytic domain"/>
    <property type="match status" value="1"/>
</dbReference>
<gene>
    <name evidence="2" type="ORF">DAEQUDRAFT_724077</name>
</gene>
<dbReference type="OrthoDB" id="10257049at2759"/>
<dbReference type="SUPFAM" id="SSF51735">
    <property type="entry name" value="NAD(P)-binding Rossmann-fold domains"/>
    <property type="match status" value="1"/>
</dbReference>
<evidence type="ECO:0000313" key="3">
    <source>
        <dbReference type="Proteomes" id="UP000076727"/>
    </source>
</evidence>
<dbReference type="PANTHER" id="PTHR45348:SF2">
    <property type="entry name" value="ZINC-TYPE ALCOHOL DEHYDROGENASE-LIKE PROTEIN C2E1P3.01"/>
    <property type="match status" value="1"/>
</dbReference>
<dbReference type="Gene3D" id="3.40.50.720">
    <property type="entry name" value="NAD(P)-binding Rossmann-like Domain"/>
    <property type="match status" value="1"/>
</dbReference>
<dbReference type="Proteomes" id="UP000076727">
    <property type="component" value="Unassembled WGS sequence"/>
</dbReference>
<protein>
    <submittedName>
        <fullName evidence="2">GroES-like protein</fullName>
    </submittedName>
</protein>
<dbReference type="SUPFAM" id="SSF50129">
    <property type="entry name" value="GroES-like"/>
    <property type="match status" value="1"/>
</dbReference>
<accession>A0A165S5D5</accession>
<dbReference type="SMART" id="SM00829">
    <property type="entry name" value="PKS_ER"/>
    <property type="match status" value="1"/>
</dbReference>
<dbReference type="GO" id="GO:0016651">
    <property type="term" value="F:oxidoreductase activity, acting on NAD(P)H"/>
    <property type="evidence" value="ECO:0007669"/>
    <property type="project" value="InterPro"/>
</dbReference>
<evidence type="ECO:0000313" key="2">
    <source>
        <dbReference type="EMBL" id="KZT71551.1"/>
    </source>
</evidence>
<dbReference type="InterPro" id="IPR013154">
    <property type="entry name" value="ADH-like_N"/>
</dbReference>
<dbReference type="PANTHER" id="PTHR45348">
    <property type="entry name" value="HYPOTHETICAL OXIDOREDUCTASE (EUROFUNG)"/>
    <property type="match status" value="1"/>
</dbReference>
<dbReference type="InterPro" id="IPR036291">
    <property type="entry name" value="NAD(P)-bd_dom_sf"/>
</dbReference>
<dbReference type="InterPro" id="IPR047122">
    <property type="entry name" value="Trans-enoyl_RdTase-like"/>
</dbReference>
<sequence length="358" mass="39213">MSLSIPKTMKALVTQANKTVKVEEVPVPDIDDWEVLVKVVAVAQNPTDWQYVDTVTNVGTISGCDWSGYVVKLGSKVTELHATGLKIGDHVAGFTHGGTYKDRGAYAEYVKATYDLCWNVPEGTLSHEQAATMGCAYWTAIQCLFHPTRLGLVEPPEKVKEEVYVFIYGGSSSVGMYALQLAHAAGYKVVTVASTKNHALCKSLGADYVFDYKDPDVVSRIKEATKNSLHWALDTISKESTQILTLNSFGAGPGKLVTILPLQEKAKQLRNDVQKQFTLIYTSLGREVNLHGTIWAASPEDHAHMAEFLSKTPELVASGKVKPNPIKFWDGGLNAVSDGLQYMREGRNSGEKIVYRVA</sequence>
<dbReference type="Pfam" id="PF08240">
    <property type="entry name" value="ADH_N"/>
    <property type="match status" value="1"/>
</dbReference>
<name>A0A165S5D5_9APHY</name>
<reference evidence="2 3" key="1">
    <citation type="journal article" date="2016" name="Mol. Biol. Evol.">
        <title>Comparative Genomics of Early-Diverging Mushroom-Forming Fungi Provides Insights into the Origins of Lignocellulose Decay Capabilities.</title>
        <authorList>
            <person name="Nagy L.G."/>
            <person name="Riley R."/>
            <person name="Tritt A."/>
            <person name="Adam C."/>
            <person name="Daum C."/>
            <person name="Floudas D."/>
            <person name="Sun H."/>
            <person name="Yadav J.S."/>
            <person name="Pangilinan J."/>
            <person name="Larsson K.H."/>
            <person name="Matsuura K."/>
            <person name="Barry K."/>
            <person name="Labutti K."/>
            <person name="Kuo R."/>
            <person name="Ohm R.A."/>
            <person name="Bhattacharya S.S."/>
            <person name="Shirouzu T."/>
            <person name="Yoshinaga Y."/>
            <person name="Martin F.M."/>
            <person name="Grigoriev I.V."/>
            <person name="Hibbett D.S."/>
        </authorList>
    </citation>
    <scope>NUCLEOTIDE SEQUENCE [LARGE SCALE GENOMIC DNA]</scope>
    <source>
        <strain evidence="2 3">L-15889</strain>
    </source>
</reference>
<dbReference type="AlphaFoldDB" id="A0A165S5D5"/>
<dbReference type="STRING" id="1314783.A0A165S5D5"/>
<organism evidence="2 3">
    <name type="scientific">Daedalea quercina L-15889</name>
    <dbReference type="NCBI Taxonomy" id="1314783"/>
    <lineage>
        <taxon>Eukaryota</taxon>
        <taxon>Fungi</taxon>
        <taxon>Dikarya</taxon>
        <taxon>Basidiomycota</taxon>
        <taxon>Agaricomycotina</taxon>
        <taxon>Agaricomycetes</taxon>
        <taxon>Polyporales</taxon>
        <taxon>Fomitopsis</taxon>
    </lineage>
</organism>
<dbReference type="CDD" id="cd08249">
    <property type="entry name" value="enoyl_reductase_like"/>
    <property type="match status" value="1"/>
</dbReference>
<proteinExistence type="predicted"/>
<dbReference type="Pfam" id="PF00107">
    <property type="entry name" value="ADH_zinc_N"/>
    <property type="match status" value="1"/>
</dbReference>
<dbReference type="InterPro" id="IPR013149">
    <property type="entry name" value="ADH-like_C"/>
</dbReference>
<dbReference type="InterPro" id="IPR020843">
    <property type="entry name" value="ER"/>
</dbReference>
<keyword evidence="3" id="KW-1185">Reference proteome</keyword>
<dbReference type="InterPro" id="IPR011032">
    <property type="entry name" value="GroES-like_sf"/>
</dbReference>
<dbReference type="EMBL" id="KV429045">
    <property type="protein sequence ID" value="KZT71551.1"/>
    <property type="molecule type" value="Genomic_DNA"/>
</dbReference>
<evidence type="ECO:0000259" key="1">
    <source>
        <dbReference type="SMART" id="SM00829"/>
    </source>
</evidence>